<dbReference type="InterPro" id="IPR002502">
    <property type="entry name" value="Amidase_domain"/>
</dbReference>
<dbReference type="AlphaFoldDB" id="A0A7W0DNH5"/>
<feature type="compositionally biased region" description="Polar residues" evidence="2">
    <location>
        <begin position="270"/>
        <end position="284"/>
    </location>
</feature>
<dbReference type="PANTHER" id="PTHR11022">
    <property type="entry name" value="PEPTIDOGLYCAN RECOGNITION PROTEIN"/>
    <property type="match status" value="1"/>
</dbReference>
<dbReference type="SMART" id="SM00701">
    <property type="entry name" value="PGRP"/>
    <property type="match status" value="1"/>
</dbReference>
<evidence type="ECO:0000256" key="1">
    <source>
        <dbReference type="ARBA" id="ARBA00007553"/>
    </source>
</evidence>
<dbReference type="SUPFAM" id="SSF55846">
    <property type="entry name" value="N-acetylmuramoyl-L-alanine amidase-like"/>
    <property type="match status" value="1"/>
</dbReference>
<evidence type="ECO:0000313" key="4">
    <source>
        <dbReference type="EMBL" id="MBA2947604.1"/>
    </source>
</evidence>
<dbReference type="Proteomes" id="UP000545761">
    <property type="component" value="Unassembled WGS sequence"/>
</dbReference>
<dbReference type="GO" id="GO:0008270">
    <property type="term" value="F:zinc ion binding"/>
    <property type="evidence" value="ECO:0007669"/>
    <property type="project" value="InterPro"/>
</dbReference>
<evidence type="ECO:0000313" key="5">
    <source>
        <dbReference type="Proteomes" id="UP000545761"/>
    </source>
</evidence>
<comment type="similarity">
    <text evidence="1">Belongs to the N-acetylmuramoyl-L-alanine amidase 2 family.</text>
</comment>
<dbReference type="Pfam" id="PF01510">
    <property type="entry name" value="Amidase_2"/>
    <property type="match status" value="1"/>
</dbReference>
<feature type="compositionally biased region" description="Low complexity" evidence="2">
    <location>
        <begin position="285"/>
        <end position="307"/>
    </location>
</feature>
<dbReference type="InterPro" id="IPR006619">
    <property type="entry name" value="PGRP_domain_met/bac"/>
</dbReference>
<dbReference type="InterPro" id="IPR015510">
    <property type="entry name" value="PGRP"/>
</dbReference>
<proteinExistence type="inferred from homology"/>
<organism evidence="4 5">
    <name type="scientific">Streptomyces himalayensis subsp. himalayensis</name>
    <dbReference type="NCBI Taxonomy" id="2756131"/>
    <lineage>
        <taxon>Bacteria</taxon>
        <taxon>Bacillati</taxon>
        <taxon>Actinomycetota</taxon>
        <taxon>Actinomycetes</taxon>
        <taxon>Kitasatosporales</taxon>
        <taxon>Streptomycetaceae</taxon>
        <taxon>Streptomyces</taxon>
        <taxon>Streptomyces himalayensis</taxon>
    </lineage>
</organism>
<sequence length="505" mass="51795">MSPRRSRARRTLGRSRTTWLAVGATVLGGAGLATVAVAVPGEGRGTEDTARPASAQTMAFGGTGRTKRTLPRTETKTFSLIGISWADHTTRFDGTAQIRTRSAGTGEWTDWRDLDFDTVAPETDETSSVDTRGASEPLWAGPSDAVEARVLADGEQTAVPEGLRLDLIDPGTTPKSKGKDNGALKPGKTTATTAPAGSEEAPAPVPSTSSPATVPSDGDDTATPSAPAESTAGTTEPAASPTDTASAEPSAPAESTTSAESPTPVDPTTPAGSPTPTDTAAPGQSTSPAEPSAPAESTAPAGPASPTIVSRAGWGADESLVKEPAEYLTKVEAAFVHHTAGTNDYTCADSPAIIRAIFVYHVQTNGWNDVGYNFFVDKCSTVFEGRAGGVDERVRGAHTYGFNGVSSGISLLGDYENGGTPTPEALSAIADVAAWKLGLDGVDPQAQVTLTAAGDTGVYKTGEKATLYTISGHRDGYATLCPGQVLYDRLPDIRTRAAASPYAAK</sequence>
<protein>
    <submittedName>
        <fullName evidence="4">N-acetylmuramoyl-L-alanine amidase</fullName>
    </submittedName>
</protein>
<dbReference type="EMBL" id="JACEHE010000010">
    <property type="protein sequence ID" value="MBA2947604.1"/>
    <property type="molecule type" value="Genomic_DNA"/>
</dbReference>
<feature type="domain" description="Peptidoglycan recognition protein family" evidence="3">
    <location>
        <begin position="306"/>
        <end position="455"/>
    </location>
</feature>
<dbReference type="GO" id="GO:0009253">
    <property type="term" value="P:peptidoglycan catabolic process"/>
    <property type="evidence" value="ECO:0007669"/>
    <property type="project" value="InterPro"/>
</dbReference>
<gene>
    <name evidence="4" type="ORF">H1D24_17765</name>
</gene>
<feature type="compositionally biased region" description="Low complexity" evidence="2">
    <location>
        <begin position="183"/>
        <end position="263"/>
    </location>
</feature>
<dbReference type="GO" id="GO:0008745">
    <property type="term" value="F:N-acetylmuramoyl-L-alanine amidase activity"/>
    <property type="evidence" value="ECO:0007669"/>
    <property type="project" value="InterPro"/>
</dbReference>
<comment type="caution">
    <text evidence="4">The sequence shown here is derived from an EMBL/GenBank/DDBJ whole genome shotgun (WGS) entry which is preliminary data.</text>
</comment>
<reference evidence="4 5" key="1">
    <citation type="submission" date="2020-07" db="EMBL/GenBank/DDBJ databases">
        <title>Streptomyces isolated from Indian soil.</title>
        <authorList>
            <person name="Mandal S."/>
            <person name="Maiti P.K."/>
        </authorList>
    </citation>
    <scope>NUCLEOTIDE SEQUENCE [LARGE SCALE GENOMIC DNA]</scope>
    <source>
        <strain evidence="4 5">PSKA28</strain>
    </source>
</reference>
<feature type="region of interest" description="Disordered" evidence="2">
    <location>
        <begin position="155"/>
        <end position="310"/>
    </location>
</feature>
<accession>A0A7W0DNH5</accession>
<feature type="region of interest" description="Disordered" evidence="2">
    <location>
        <begin position="116"/>
        <end position="143"/>
    </location>
</feature>
<dbReference type="InterPro" id="IPR036505">
    <property type="entry name" value="Amidase/PGRP_sf"/>
</dbReference>
<dbReference type="PANTHER" id="PTHR11022:SF41">
    <property type="entry name" value="PEPTIDOGLYCAN-RECOGNITION PROTEIN LC-RELATED"/>
    <property type="match status" value="1"/>
</dbReference>
<dbReference type="CDD" id="cd06583">
    <property type="entry name" value="PGRP"/>
    <property type="match status" value="1"/>
</dbReference>
<evidence type="ECO:0000259" key="3">
    <source>
        <dbReference type="SMART" id="SM00701"/>
    </source>
</evidence>
<dbReference type="Gene3D" id="3.40.80.10">
    <property type="entry name" value="Peptidoglycan recognition protein-like"/>
    <property type="match status" value="1"/>
</dbReference>
<evidence type="ECO:0000256" key="2">
    <source>
        <dbReference type="SAM" id="MobiDB-lite"/>
    </source>
</evidence>
<name>A0A7W0DNH5_9ACTN</name>
<dbReference type="RefSeq" id="WP_181658579.1">
    <property type="nucleotide sequence ID" value="NZ_JACEHE010000010.1"/>
</dbReference>